<protein>
    <submittedName>
        <fullName evidence="2">DUF2894 domain-containing protein</fullName>
    </submittedName>
</protein>
<dbReference type="InterPro" id="IPR021549">
    <property type="entry name" value="DUF2894"/>
</dbReference>
<evidence type="ECO:0000313" key="2">
    <source>
        <dbReference type="EMBL" id="NID16363.1"/>
    </source>
</evidence>
<dbReference type="RefSeq" id="WP_166700005.1">
    <property type="nucleotide sequence ID" value="NZ_JAAQTL010000001.1"/>
</dbReference>
<dbReference type="Proteomes" id="UP000518878">
    <property type="component" value="Unassembled WGS sequence"/>
</dbReference>
<keyword evidence="3" id="KW-1185">Reference proteome</keyword>
<reference evidence="2 3" key="1">
    <citation type="journal article" date="2006" name="Int. J. Syst. Evol. Microbiol.">
        <title>Dyella yeojuensis sp. nov., isolated from greenhouse soil in Korea.</title>
        <authorList>
            <person name="Kim B.Y."/>
            <person name="Weon H.Y."/>
            <person name="Lee K.H."/>
            <person name="Seok S.J."/>
            <person name="Kwon S.W."/>
            <person name="Go S.J."/>
            <person name="Stackebrandt E."/>
        </authorList>
    </citation>
    <scope>NUCLEOTIDE SEQUENCE [LARGE SCALE GENOMIC DNA]</scope>
    <source>
        <strain evidence="2 3">DSM 17673</strain>
    </source>
</reference>
<accession>A0A7X5QVX4</accession>
<dbReference type="AlphaFoldDB" id="A0A7X5QVX4"/>
<feature type="region of interest" description="Disordered" evidence="1">
    <location>
        <begin position="105"/>
        <end position="134"/>
    </location>
</feature>
<comment type="caution">
    <text evidence="2">The sequence shown here is derived from an EMBL/GenBank/DDBJ whole genome shotgun (WGS) entry which is preliminary data.</text>
</comment>
<dbReference type="Pfam" id="PF11445">
    <property type="entry name" value="DUF2894"/>
    <property type="match status" value="1"/>
</dbReference>
<organism evidence="2 3">
    <name type="scientific">Luteibacter yeojuensis</name>
    <dbReference type="NCBI Taxonomy" id="345309"/>
    <lineage>
        <taxon>Bacteria</taxon>
        <taxon>Pseudomonadati</taxon>
        <taxon>Pseudomonadota</taxon>
        <taxon>Gammaproteobacteria</taxon>
        <taxon>Lysobacterales</taxon>
        <taxon>Rhodanobacteraceae</taxon>
        <taxon>Luteibacter</taxon>
    </lineage>
</organism>
<proteinExistence type="predicted"/>
<evidence type="ECO:0000313" key="3">
    <source>
        <dbReference type="Proteomes" id="UP000518878"/>
    </source>
</evidence>
<sequence length="134" mass="14709">MAGNLERSSPGPLGELVDLLDGGEAGRSSSYPELPALGEFQKIWSRIRTESQLRQSLEQTTENAGPLNSSALVHRSMALMRDVSPGYLRHFLSYIDDLSWMERLGDGKASPAGDAPAAASIGKRRKTRPRTRRE</sequence>
<gene>
    <name evidence="2" type="ORF">HBF32_12915</name>
</gene>
<dbReference type="EMBL" id="JAAQTL010000001">
    <property type="protein sequence ID" value="NID16363.1"/>
    <property type="molecule type" value="Genomic_DNA"/>
</dbReference>
<feature type="compositionally biased region" description="Low complexity" evidence="1">
    <location>
        <begin position="107"/>
        <end position="121"/>
    </location>
</feature>
<name>A0A7X5QVX4_9GAMM</name>
<feature type="compositionally biased region" description="Basic residues" evidence="1">
    <location>
        <begin position="122"/>
        <end position="134"/>
    </location>
</feature>
<evidence type="ECO:0000256" key="1">
    <source>
        <dbReference type="SAM" id="MobiDB-lite"/>
    </source>
</evidence>